<dbReference type="InterPro" id="IPR051448">
    <property type="entry name" value="CdaR-like_regulators"/>
</dbReference>
<comment type="caution">
    <text evidence="3">The sequence shown here is derived from an EMBL/GenBank/DDBJ whole genome shotgun (WGS) entry which is preliminary data.</text>
</comment>
<evidence type="ECO:0000256" key="1">
    <source>
        <dbReference type="ARBA" id="ARBA00006754"/>
    </source>
</evidence>
<accession>A0A511DDP7</accession>
<evidence type="ECO:0000313" key="4">
    <source>
        <dbReference type="Proteomes" id="UP000321685"/>
    </source>
</evidence>
<feature type="domain" description="GAF" evidence="2">
    <location>
        <begin position="156"/>
        <end position="303"/>
    </location>
</feature>
<dbReference type="Pfam" id="PF01590">
    <property type="entry name" value="GAF"/>
    <property type="match status" value="1"/>
</dbReference>
<dbReference type="Pfam" id="PF13556">
    <property type="entry name" value="HTH_30"/>
    <property type="match status" value="1"/>
</dbReference>
<evidence type="ECO:0000259" key="2">
    <source>
        <dbReference type="SMART" id="SM00065"/>
    </source>
</evidence>
<sequence length="726" mass="78461">MTSAGSRQLPVPRAAGRPGLAGLLESVPADVAAAAGDVAAHASLLIGTPVTVAAWADDGWRALAGAGTGLAGLPPAGPPARRADRRGLVVPPGTTVALCWDPGLDIDPGTRGLLRQTCVWLSLALAGRSATGRVEDSDAEGEAVREVVAQLLTARDVDQALHTIAERTLRLLDSDICGVMLREDDIVRMRACVGNRVAETARLRMHRGQGVAGLVFLTGEPAKIDSYLDDETISNDFMSLAEKEETRSALAVPMRLQGEFVGVLEVWRRRRSTFTDRDVRRMVTLADFATVAIDNARLHDEQAAARADAERARDALQHQVSVLDRSSRLQHDLLTTVVEGGGLPSIVRTVAAELDCEIGVYGPDGTLLASHSGRRLVSSLPATVGRPNRRRRTTAADRSWTRPVYADGDQVGQVVLLPGGGSDETMEATAGQVAMACSLALLRERAASRARAEAIEQVLWDLLQGPVEHRLAARTRAQQLGLALTGALRVVHGRIENVEDLAAEHGWDTSGTERLRRQVLRTVRTLDDGRGLGLASLRGDLLVAIASDLDRSEAKDLVNAFSAAVHTEWPDLRMTWGISREHGDVVDLPGAWNEARTALSAARRLGGENAFLYEELGIVRLLLGSGDDPDLQTFIDDVTGPLVAYDRDNDGALIRTLRAFFDADCSQRVAAERLFVHHKTLRYRLERIRQLTGLDLSRHEDRMRADFALRLLQVNQTATDDGAEPG</sequence>
<dbReference type="InterPro" id="IPR003018">
    <property type="entry name" value="GAF"/>
</dbReference>
<dbReference type="RefSeq" id="WP_147105051.1">
    <property type="nucleotide sequence ID" value="NZ_BJVJ01000013.1"/>
</dbReference>
<name>A0A511DDP7_9PSEU</name>
<dbReference type="PANTHER" id="PTHR33744">
    <property type="entry name" value="CARBOHYDRATE DIACID REGULATOR"/>
    <property type="match status" value="1"/>
</dbReference>
<dbReference type="OrthoDB" id="8026818at2"/>
<dbReference type="InterPro" id="IPR025736">
    <property type="entry name" value="PucR_C-HTH_dom"/>
</dbReference>
<gene>
    <name evidence="3" type="ORF">PSU4_18790</name>
</gene>
<dbReference type="InterPro" id="IPR042070">
    <property type="entry name" value="PucR_C-HTH_sf"/>
</dbReference>
<evidence type="ECO:0000313" key="3">
    <source>
        <dbReference type="EMBL" id="GEL22925.1"/>
    </source>
</evidence>
<dbReference type="AlphaFoldDB" id="A0A511DDP7"/>
<dbReference type="EMBL" id="BJVJ01000013">
    <property type="protein sequence ID" value="GEL22925.1"/>
    <property type="molecule type" value="Genomic_DNA"/>
</dbReference>
<dbReference type="InterPro" id="IPR041522">
    <property type="entry name" value="CdaR_GGDEF"/>
</dbReference>
<dbReference type="SMART" id="SM00065">
    <property type="entry name" value="GAF"/>
    <property type="match status" value="1"/>
</dbReference>
<organism evidence="3 4">
    <name type="scientific">Pseudonocardia sulfidoxydans NBRC 16205</name>
    <dbReference type="NCBI Taxonomy" id="1223511"/>
    <lineage>
        <taxon>Bacteria</taxon>
        <taxon>Bacillati</taxon>
        <taxon>Actinomycetota</taxon>
        <taxon>Actinomycetes</taxon>
        <taxon>Pseudonocardiales</taxon>
        <taxon>Pseudonocardiaceae</taxon>
        <taxon>Pseudonocardia</taxon>
    </lineage>
</organism>
<keyword evidence="4" id="KW-1185">Reference proteome</keyword>
<dbReference type="PANTHER" id="PTHR33744:SF1">
    <property type="entry name" value="DNA-BINDING TRANSCRIPTIONAL ACTIVATOR ADER"/>
    <property type="match status" value="1"/>
</dbReference>
<dbReference type="Gene3D" id="3.30.450.40">
    <property type="match status" value="1"/>
</dbReference>
<dbReference type="Pfam" id="PF17853">
    <property type="entry name" value="GGDEF_2"/>
    <property type="match status" value="1"/>
</dbReference>
<comment type="similarity">
    <text evidence="1">Belongs to the CdaR family.</text>
</comment>
<dbReference type="InterPro" id="IPR029016">
    <property type="entry name" value="GAF-like_dom_sf"/>
</dbReference>
<dbReference type="SUPFAM" id="SSF55781">
    <property type="entry name" value="GAF domain-like"/>
    <property type="match status" value="1"/>
</dbReference>
<protein>
    <recommendedName>
        <fullName evidence="2">GAF domain-containing protein</fullName>
    </recommendedName>
</protein>
<dbReference type="Gene3D" id="1.10.10.2840">
    <property type="entry name" value="PucR C-terminal helix-turn-helix domain"/>
    <property type="match status" value="1"/>
</dbReference>
<reference evidence="3 4" key="1">
    <citation type="submission" date="2019-07" db="EMBL/GenBank/DDBJ databases">
        <title>Whole genome shotgun sequence of Pseudonocardia sulfidoxydans NBRC 16205.</title>
        <authorList>
            <person name="Hosoyama A."/>
            <person name="Uohara A."/>
            <person name="Ohji S."/>
            <person name="Ichikawa N."/>
        </authorList>
    </citation>
    <scope>NUCLEOTIDE SEQUENCE [LARGE SCALE GENOMIC DNA]</scope>
    <source>
        <strain evidence="3 4">NBRC 16205</strain>
    </source>
</reference>
<dbReference type="Proteomes" id="UP000321685">
    <property type="component" value="Unassembled WGS sequence"/>
</dbReference>
<proteinExistence type="inferred from homology"/>